<keyword evidence="2" id="KW-1185">Reference proteome</keyword>
<gene>
    <name evidence="1" type="ORF">M9458_049008</name>
</gene>
<evidence type="ECO:0000313" key="1">
    <source>
        <dbReference type="EMBL" id="KAL0154745.1"/>
    </source>
</evidence>
<name>A0ABD0MXP3_CIRMR</name>
<feature type="non-terminal residue" evidence="1">
    <location>
        <position position="150"/>
    </location>
</feature>
<evidence type="ECO:0000313" key="2">
    <source>
        <dbReference type="Proteomes" id="UP001529510"/>
    </source>
</evidence>
<protein>
    <submittedName>
        <fullName evidence="1">Uncharacterized protein</fullName>
    </submittedName>
</protein>
<dbReference type="Proteomes" id="UP001529510">
    <property type="component" value="Unassembled WGS sequence"/>
</dbReference>
<reference evidence="1 2" key="1">
    <citation type="submission" date="2024-05" db="EMBL/GenBank/DDBJ databases">
        <title>Genome sequencing and assembly of Indian major carp, Cirrhinus mrigala (Hamilton, 1822).</title>
        <authorList>
            <person name="Mohindra V."/>
            <person name="Chowdhury L.M."/>
            <person name="Lal K."/>
            <person name="Jena J.K."/>
        </authorList>
    </citation>
    <scope>NUCLEOTIDE SEQUENCE [LARGE SCALE GENOMIC DNA]</scope>
    <source>
        <strain evidence="1">CM1030</strain>
        <tissue evidence="1">Blood</tissue>
    </source>
</reference>
<dbReference type="EMBL" id="JAMKFB020000025">
    <property type="protein sequence ID" value="KAL0154745.1"/>
    <property type="molecule type" value="Genomic_DNA"/>
</dbReference>
<accession>A0ABD0MXP3</accession>
<proteinExistence type="predicted"/>
<comment type="caution">
    <text evidence="1">The sequence shown here is derived from an EMBL/GenBank/DDBJ whole genome shotgun (WGS) entry which is preliminary data.</text>
</comment>
<feature type="non-terminal residue" evidence="1">
    <location>
        <position position="1"/>
    </location>
</feature>
<organism evidence="1 2">
    <name type="scientific">Cirrhinus mrigala</name>
    <name type="common">Mrigala</name>
    <dbReference type="NCBI Taxonomy" id="683832"/>
    <lineage>
        <taxon>Eukaryota</taxon>
        <taxon>Metazoa</taxon>
        <taxon>Chordata</taxon>
        <taxon>Craniata</taxon>
        <taxon>Vertebrata</taxon>
        <taxon>Euteleostomi</taxon>
        <taxon>Actinopterygii</taxon>
        <taxon>Neopterygii</taxon>
        <taxon>Teleostei</taxon>
        <taxon>Ostariophysi</taxon>
        <taxon>Cypriniformes</taxon>
        <taxon>Cyprinidae</taxon>
        <taxon>Labeoninae</taxon>
        <taxon>Labeonini</taxon>
        <taxon>Cirrhinus</taxon>
    </lineage>
</organism>
<dbReference type="AlphaFoldDB" id="A0ABD0MXP3"/>
<sequence>LECPVPQLVSSSSFILTLGSPVSEPWTPPQPSDSAPPWLLGLSSPPWPVIPTGSTGLTLWSVIDLSLQWDSIPPGTPCPSIPLSPFRLSPLLLWLHHGLPGGFQACDITLAPCLLGSTWFSTSSGSVSLARPNGVIKGIFTIPWFPACHL</sequence>